<gene>
    <name evidence="3" type="ORF">KP509_30G040000</name>
</gene>
<dbReference type="Pfam" id="PF01593">
    <property type="entry name" value="Amino_oxidase"/>
    <property type="match status" value="1"/>
</dbReference>
<dbReference type="GO" id="GO:0016491">
    <property type="term" value="F:oxidoreductase activity"/>
    <property type="evidence" value="ECO:0007669"/>
    <property type="project" value="InterPro"/>
</dbReference>
<dbReference type="AlphaFoldDB" id="A0A8T2R3V2"/>
<dbReference type="PANTHER" id="PTHR10742">
    <property type="entry name" value="FLAVIN MONOAMINE OXIDASE"/>
    <property type="match status" value="1"/>
</dbReference>
<reference evidence="3" key="1">
    <citation type="submission" date="2021-08" db="EMBL/GenBank/DDBJ databases">
        <title>WGS assembly of Ceratopteris richardii.</title>
        <authorList>
            <person name="Marchant D.B."/>
            <person name="Chen G."/>
            <person name="Jenkins J."/>
            <person name="Shu S."/>
            <person name="Leebens-Mack J."/>
            <person name="Grimwood J."/>
            <person name="Schmutz J."/>
            <person name="Soltis P."/>
            <person name="Soltis D."/>
            <person name="Chen Z.-H."/>
        </authorList>
    </citation>
    <scope>NUCLEOTIDE SEQUENCE</scope>
    <source>
        <strain evidence="3">Whitten #5841</strain>
        <tissue evidence="3">Leaf</tissue>
    </source>
</reference>
<accession>A0A8T2R3V2</accession>
<organism evidence="3 4">
    <name type="scientific">Ceratopteris richardii</name>
    <name type="common">Triangle waterfern</name>
    <dbReference type="NCBI Taxonomy" id="49495"/>
    <lineage>
        <taxon>Eukaryota</taxon>
        <taxon>Viridiplantae</taxon>
        <taxon>Streptophyta</taxon>
        <taxon>Embryophyta</taxon>
        <taxon>Tracheophyta</taxon>
        <taxon>Polypodiopsida</taxon>
        <taxon>Polypodiidae</taxon>
        <taxon>Polypodiales</taxon>
        <taxon>Pteridineae</taxon>
        <taxon>Pteridaceae</taxon>
        <taxon>Parkerioideae</taxon>
        <taxon>Ceratopteris</taxon>
    </lineage>
</organism>
<comment type="caution">
    <text evidence="3">The sequence shown here is derived from an EMBL/GenBank/DDBJ whole genome shotgun (WGS) entry which is preliminary data.</text>
</comment>
<feature type="domain" description="Amine oxidase" evidence="2">
    <location>
        <begin position="1"/>
        <end position="84"/>
    </location>
</feature>
<dbReference type="InterPro" id="IPR050281">
    <property type="entry name" value="Flavin_monoamine_oxidase"/>
</dbReference>
<evidence type="ECO:0000313" key="4">
    <source>
        <dbReference type="Proteomes" id="UP000825935"/>
    </source>
</evidence>
<dbReference type="Proteomes" id="UP000825935">
    <property type="component" value="Chromosome 30"/>
</dbReference>
<sequence>MQVLRKLFGKDIPEPENILVPRWWRNRLYGGSYTNWPIGVSEADFDRMKAPVGPLYFTGEHTSSKFNGYVHGAYLAGIATAETLLDCIKYKKCKEITSNDLPWMNPSTTQVTNKTEQTCSGVCCKAVQQITSWSQRHHFSMDRLLSLQYSLEAPSLTLTQIETSRLIRQDLVQLDIRTLIEPSQELVRRWHSTKGIFSCSQ</sequence>
<dbReference type="InterPro" id="IPR002937">
    <property type="entry name" value="Amino_oxidase"/>
</dbReference>
<dbReference type="GO" id="GO:0006598">
    <property type="term" value="P:polyamine catabolic process"/>
    <property type="evidence" value="ECO:0007669"/>
    <property type="project" value="TreeGrafter"/>
</dbReference>
<comment type="similarity">
    <text evidence="1">Belongs to the flavin monoamine oxidase family.</text>
</comment>
<name>A0A8T2R3V2_CERRI</name>
<dbReference type="Gene3D" id="3.50.50.60">
    <property type="entry name" value="FAD/NAD(P)-binding domain"/>
    <property type="match status" value="1"/>
</dbReference>
<dbReference type="SUPFAM" id="SSF54373">
    <property type="entry name" value="FAD-linked reductases, C-terminal domain"/>
    <property type="match status" value="1"/>
</dbReference>
<proteinExistence type="inferred from homology"/>
<dbReference type="EMBL" id="CM035435">
    <property type="protein sequence ID" value="KAH7290275.1"/>
    <property type="molecule type" value="Genomic_DNA"/>
</dbReference>
<dbReference type="OrthoDB" id="5046242at2759"/>
<dbReference type="PANTHER" id="PTHR10742:SF313">
    <property type="entry name" value="AMINE OXIDASE"/>
    <property type="match status" value="1"/>
</dbReference>
<evidence type="ECO:0000313" key="3">
    <source>
        <dbReference type="EMBL" id="KAH7290275.1"/>
    </source>
</evidence>
<protein>
    <recommendedName>
        <fullName evidence="2">Amine oxidase domain-containing protein</fullName>
    </recommendedName>
</protein>
<dbReference type="InterPro" id="IPR036188">
    <property type="entry name" value="FAD/NAD-bd_sf"/>
</dbReference>
<dbReference type="Gene3D" id="3.90.660.10">
    <property type="match status" value="1"/>
</dbReference>
<evidence type="ECO:0000256" key="1">
    <source>
        <dbReference type="ARBA" id="ARBA00005995"/>
    </source>
</evidence>
<evidence type="ECO:0000259" key="2">
    <source>
        <dbReference type="Pfam" id="PF01593"/>
    </source>
</evidence>
<dbReference type="SUPFAM" id="SSF51905">
    <property type="entry name" value="FAD/NAD(P)-binding domain"/>
    <property type="match status" value="1"/>
</dbReference>
<keyword evidence="4" id="KW-1185">Reference proteome</keyword>